<evidence type="ECO:0000313" key="4">
    <source>
        <dbReference type="Proteomes" id="UP000183104"/>
    </source>
</evidence>
<dbReference type="PANTHER" id="PTHR35377">
    <property type="entry name" value="ANTITOXIN VAPB49-RELATED-RELATED"/>
    <property type="match status" value="1"/>
</dbReference>
<dbReference type="InterPro" id="IPR006442">
    <property type="entry name" value="Antitoxin_Phd/YefM"/>
</dbReference>
<reference evidence="4" key="1">
    <citation type="submission" date="2016-10" db="EMBL/GenBank/DDBJ databases">
        <authorList>
            <person name="Varghese N."/>
        </authorList>
    </citation>
    <scope>NUCLEOTIDE SEQUENCE [LARGE SCALE GENOMIC DNA]</scope>
    <source>
        <strain evidence="4">HL 19</strain>
    </source>
</reference>
<comment type="function">
    <text evidence="2">Antitoxin component of a type II toxin-antitoxin (TA) system.</text>
</comment>
<protein>
    <recommendedName>
        <fullName evidence="2">Antitoxin</fullName>
    </recommendedName>
</protein>
<dbReference type="EMBL" id="FMUN01000003">
    <property type="protein sequence ID" value="SCY09555.1"/>
    <property type="molecule type" value="Genomic_DNA"/>
</dbReference>
<dbReference type="InterPro" id="IPR036165">
    <property type="entry name" value="YefM-like_sf"/>
</dbReference>
<name>A0A0P9ECI2_9GAMM</name>
<dbReference type="PATRIC" id="fig|381306.5.peg.49"/>
<evidence type="ECO:0000256" key="1">
    <source>
        <dbReference type="ARBA" id="ARBA00009981"/>
    </source>
</evidence>
<dbReference type="SUPFAM" id="SSF143120">
    <property type="entry name" value="YefM-like"/>
    <property type="match status" value="1"/>
</dbReference>
<keyword evidence="4" id="KW-1185">Reference proteome</keyword>
<dbReference type="STRING" id="381306.AN478_07080"/>
<dbReference type="NCBIfam" id="TIGR01552">
    <property type="entry name" value="phd_fam"/>
    <property type="match status" value="1"/>
</dbReference>
<dbReference type="InterPro" id="IPR051416">
    <property type="entry name" value="phD-YefM_TA_antitoxins"/>
</dbReference>
<proteinExistence type="inferred from homology"/>
<evidence type="ECO:0000256" key="2">
    <source>
        <dbReference type="RuleBase" id="RU362080"/>
    </source>
</evidence>
<dbReference type="RefSeq" id="WP_054965924.1">
    <property type="nucleotide sequence ID" value="NZ_FMUN01000003.1"/>
</dbReference>
<accession>A0A0P9ECI2</accession>
<dbReference type="OrthoDB" id="9800503at2"/>
<comment type="similarity">
    <text evidence="1 2">Belongs to the phD/YefM antitoxin family.</text>
</comment>
<dbReference type="Gene3D" id="3.40.1620.10">
    <property type="entry name" value="YefM-like domain"/>
    <property type="match status" value="1"/>
</dbReference>
<organism evidence="3 4">
    <name type="scientific">Thiohalorhabdus denitrificans</name>
    <dbReference type="NCBI Taxonomy" id="381306"/>
    <lineage>
        <taxon>Bacteria</taxon>
        <taxon>Pseudomonadati</taxon>
        <taxon>Pseudomonadota</taxon>
        <taxon>Gammaproteobacteria</taxon>
        <taxon>Thiohalorhabdales</taxon>
        <taxon>Thiohalorhabdaceae</taxon>
        <taxon>Thiohalorhabdus</taxon>
    </lineage>
</organism>
<sequence length="82" mass="9183">MDTKQVSLGEAKAHLSELTELASAGETVIITKHGKAVGRLSAPEKPRKPIDLEALRRLTADMPYQPEGAGQFMRRYRESERY</sequence>
<dbReference type="AlphaFoldDB" id="A0A0P9ECI2"/>
<evidence type="ECO:0000313" key="3">
    <source>
        <dbReference type="EMBL" id="SCY09555.1"/>
    </source>
</evidence>
<gene>
    <name evidence="3" type="ORF">SAMN05661077_1180</name>
</gene>
<dbReference type="Proteomes" id="UP000183104">
    <property type="component" value="Unassembled WGS sequence"/>
</dbReference>
<dbReference type="Pfam" id="PF02604">
    <property type="entry name" value="PhdYeFM_antitox"/>
    <property type="match status" value="1"/>
</dbReference>
<dbReference type="PANTHER" id="PTHR35377:SF4">
    <property type="entry name" value="PREVENT-HOST-DEATH FAMILY PROTEIN"/>
    <property type="match status" value="1"/>
</dbReference>